<dbReference type="InterPro" id="IPR001506">
    <property type="entry name" value="Peptidase_M12A"/>
</dbReference>
<gene>
    <name evidence="9" type="ORF">DEJ48_03075</name>
</gene>
<evidence type="ECO:0000313" key="9">
    <source>
        <dbReference type="EMBL" id="QES32518.1"/>
    </source>
</evidence>
<dbReference type="PRINTS" id="PR00480">
    <property type="entry name" value="ASTACIN"/>
</dbReference>
<name>A0A5P2BS20_STRVZ</name>
<evidence type="ECO:0000256" key="3">
    <source>
        <dbReference type="ARBA" id="ARBA00022801"/>
    </source>
</evidence>
<dbReference type="InterPro" id="IPR006026">
    <property type="entry name" value="Peptidase_Metallo"/>
</dbReference>
<evidence type="ECO:0000256" key="7">
    <source>
        <dbReference type="SAM" id="MobiDB-lite"/>
    </source>
</evidence>
<dbReference type="Gene3D" id="3.40.390.10">
    <property type="entry name" value="Collagenase (Catalytic Domain)"/>
    <property type="match status" value="1"/>
</dbReference>
<dbReference type="SUPFAM" id="SSF55486">
    <property type="entry name" value="Metalloproteases ('zincins'), catalytic domain"/>
    <property type="match status" value="1"/>
</dbReference>
<keyword evidence="4 6" id="KW-0862">Zinc</keyword>
<keyword evidence="1 6" id="KW-0645">Protease</keyword>
<keyword evidence="3 6" id="KW-0378">Hydrolase</keyword>
<comment type="cofactor">
    <cofactor evidence="6">
        <name>Zn(2+)</name>
        <dbReference type="ChEBI" id="CHEBI:29105"/>
    </cofactor>
    <text evidence="6">Binds 1 zinc ion per subunit.</text>
</comment>
<dbReference type="Pfam" id="PF01400">
    <property type="entry name" value="Astacin"/>
    <property type="match status" value="1"/>
</dbReference>
<feature type="compositionally biased region" description="Basic and acidic residues" evidence="7">
    <location>
        <begin position="34"/>
        <end position="45"/>
    </location>
</feature>
<dbReference type="RefSeq" id="WP_150214223.1">
    <property type="nucleotide sequence ID" value="NZ_CP029192.1"/>
</dbReference>
<dbReference type="OrthoDB" id="5289073at2"/>
<evidence type="ECO:0000256" key="6">
    <source>
        <dbReference type="PROSITE-ProRule" id="PRU01211"/>
    </source>
</evidence>
<feature type="region of interest" description="Disordered" evidence="7">
    <location>
        <begin position="1"/>
        <end position="52"/>
    </location>
</feature>
<dbReference type="PROSITE" id="PS51864">
    <property type="entry name" value="ASTACIN"/>
    <property type="match status" value="1"/>
</dbReference>
<dbReference type="SMART" id="SM00235">
    <property type="entry name" value="ZnMc"/>
    <property type="match status" value="1"/>
</dbReference>
<reference evidence="9 10" key="1">
    <citation type="submission" date="2018-05" db="EMBL/GenBank/DDBJ databases">
        <title>Streptomyces venezuelae.</title>
        <authorList>
            <person name="Kim W."/>
            <person name="Lee N."/>
            <person name="Cho B.-K."/>
        </authorList>
    </citation>
    <scope>NUCLEOTIDE SEQUENCE [LARGE SCALE GENOMIC DNA]</scope>
    <source>
        <strain evidence="9 10">ATCC 14584</strain>
    </source>
</reference>
<dbReference type="InterPro" id="IPR028994">
    <property type="entry name" value="Integrin_alpha_N"/>
</dbReference>
<evidence type="ECO:0000313" key="10">
    <source>
        <dbReference type="Proteomes" id="UP000322927"/>
    </source>
</evidence>
<feature type="binding site" evidence="6">
    <location>
        <position position="222"/>
    </location>
    <ligand>
        <name>Zn(2+)</name>
        <dbReference type="ChEBI" id="CHEBI:29105"/>
        <note>catalytic</note>
    </ligand>
</feature>
<evidence type="ECO:0000256" key="2">
    <source>
        <dbReference type="ARBA" id="ARBA00022723"/>
    </source>
</evidence>
<comment type="caution">
    <text evidence="6">Lacks conserved residue(s) required for the propagation of feature annotation.</text>
</comment>
<dbReference type="GO" id="GO:0004222">
    <property type="term" value="F:metalloendopeptidase activity"/>
    <property type="evidence" value="ECO:0007669"/>
    <property type="project" value="UniProtKB-UniRule"/>
</dbReference>
<evidence type="ECO:0000259" key="8">
    <source>
        <dbReference type="PROSITE" id="PS51864"/>
    </source>
</evidence>
<dbReference type="InterPro" id="IPR024079">
    <property type="entry name" value="MetalloPept_cat_dom_sf"/>
</dbReference>
<dbReference type="CDD" id="cd04280">
    <property type="entry name" value="ZnMc_astacin_like"/>
    <property type="match status" value="1"/>
</dbReference>
<dbReference type="GO" id="GO:0008270">
    <property type="term" value="F:zinc ion binding"/>
    <property type="evidence" value="ECO:0007669"/>
    <property type="project" value="UniProtKB-UniRule"/>
</dbReference>
<feature type="domain" description="Peptidase M12A" evidence="8">
    <location>
        <begin position="132"/>
        <end position="333"/>
    </location>
</feature>
<dbReference type="PANTHER" id="PTHR10127">
    <property type="entry name" value="DISCOIDIN, CUB, EGF, LAMININ , AND ZINC METALLOPROTEASE DOMAIN CONTAINING"/>
    <property type="match status" value="1"/>
</dbReference>
<dbReference type="PANTHER" id="PTHR10127:SF780">
    <property type="entry name" value="METALLOENDOPEPTIDASE"/>
    <property type="match status" value="1"/>
</dbReference>
<evidence type="ECO:0000256" key="5">
    <source>
        <dbReference type="ARBA" id="ARBA00023049"/>
    </source>
</evidence>
<proteinExistence type="predicted"/>
<feature type="binding site" evidence="6">
    <location>
        <position position="226"/>
    </location>
    <ligand>
        <name>Zn(2+)</name>
        <dbReference type="ChEBI" id="CHEBI:29105"/>
        <note>catalytic</note>
    </ligand>
</feature>
<dbReference type="GO" id="GO:0006508">
    <property type="term" value="P:proteolysis"/>
    <property type="evidence" value="ECO:0007669"/>
    <property type="project" value="UniProtKB-KW"/>
</dbReference>
<dbReference type="SUPFAM" id="SSF69318">
    <property type="entry name" value="Integrin alpha N-terminal domain"/>
    <property type="match status" value="1"/>
</dbReference>
<evidence type="ECO:0000256" key="4">
    <source>
        <dbReference type="ARBA" id="ARBA00022833"/>
    </source>
</evidence>
<accession>A0A5P2BS20</accession>
<dbReference type="InterPro" id="IPR034035">
    <property type="entry name" value="Astacin-like_dom"/>
</dbReference>
<feature type="active site" evidence="6">
    <location>
        <position position="223"/>
    </location>
</feature>
<dbReference type="EMBL" id="CP029192">
    <property type="protein sequence ID" value="QES32518.1"/>
    <property type="molecule type" value="Genomic_DNA"/>
</dbReference>
<keyword evidence="2 6" id="KW-0479">Metal-binding</keyword>
<evidence type="ECO:0000256" key="1">
    <source>
        <dbReference type="ARBA" id="ARBA00022670"/>
    </source>
</evidence>
<organism evidence="9 10">
    <name type="scientific">Streptomyces venezuelae</name>
    <dbReference type="NCBI Taxonomy" id="54571"/>
    <lineage>
        <taxon>Bacteria</taxon>
        <taxon>Bacillati</taxon>
        <taxon>Actinomycetota</taxon>
        <taxon>Actinomycetes</taxon>
        <taxon>Kitasatosporales</taxon>
        <taxon>Streptomycetaceae</taxon>
        <taxon>Streptomyces</taxon>
    </lineage>
</organism>
<dbReference type="AlphaFoldDB" id="A0A5P2BS20"/>
<keyword evidence="5 6" id="KW-0482">Metalloprotease</keyword>
<feature type="binding site" evidence="6">
    <location>
        <position position="232"/>
    </location>
    <ligand>
        <name>Zn(2+)</name>
        <dbReference type="ChEBI" id="CHEBI:29105"/>
        <note>catalytic</note>
    </ligand>
</feature>
<protein>
    <recommendedName>
        <fullName evidence="8">Peptidase M12A domain-containing protein</fullName>
    </recommendedName>
</protein>
<feature type="compositionally biased region" description="Polar residues" evidence="7">
    <location>
        <begin position="1"/>
        <end position="33"/>
    </location>
</feature>
<dbReference type="Proteomes" id="UP000322927">
    <property type="component" value="Chromosome"/>
</dbReference>
<sequence>MTDTGNQPEDASANQPERASETQPENASTNQLENSRERSPEHGAEEQAGGTVVRTALITGETFGIRAVQYTVVDGQGIVEGDIILGRDEDLQRRTAELREAAAEGAVGVGDGILPGSTVDLTKRGAVQPAEIVVPSQGKRWPGGVVPFLLDDSLTPAARTAIQQAIDHWHDRTRLALRPRTDTDAAWVNFRDAAGCASSIGRQGGGQDVKIGAGCGTGGTIHEVGHAVGLWHEQSREDRDLFISVIWQNIESDQTHNFEQHISDGDDVGPYDYGSIMHYGPRAFGIVNPATGLRKTTIVAEQNLPPGVSMGQRDGLSVGDRGAVATMYAGVYPATRNVWPGRFQGQASTDLLYYSPARRHWFLGRTTAGTLDFIDVGDTSGFGDSMDGRPFWTGDFTGGGRTEIMFHYPGDQNWWLGTITNGQLNWSLVGNTAGFGDVTRNPFWTGDFLGNGRTHLLFHYPGDQNWWSGSVAGGQLNWSLVGNTAGFGDVTHNPFWTGDFTGGGRTEIMFHYPGDQNWWLGTITNGQLNWSLVGNTAGFGDVTHNPFWTGRFTGDSRTNLLFHYPGDQNWWLGTMTNGRLTWAFVGNTAGFGDVTGNPFWTGDFTGDGRTDLVFHHPGDRNWWLGTLQQVPGENARCQALRSEIAGHHATIRALQQARNALDPRLDREEIKEINRQITGLRQTITTKQSEMATLACPATPNPGGVQLVWSLVGNTAGFGSFADGRPVWAGDFTGDGRADLLFHYRGDLNWWRGSVTGGTINWTLAANW</sequence>